<name>A0ABQ6JAI1_9ACTN</name>
<evidence type="ECO:0000259" key="4">
    <source>
        <dbReference type="PROSITE" id="PS51186"/>
    </source>
</evidence>
<reference evidence="6" key="1">
    <citation type="journal article" date="2019" name="Int. J. Syst. Evol. Microbiol.">
        <title>The Global Catalogue of Microorganisms (GCM) 10K type strain sequencing project: providing services to taxonomists for standard genome sequencing and annotation.</title>
        <authorList>
            <consortium name="The Broad Institute Genomics Platform"/>
            <consortium name="The Broad Institute Genome Sequencing Center for Infectious Disease"/>
            <person name="Wu L."/>
            <person name="Ma J."/>
        </authorList>
    </citation>
    <scope>NUCLEOTIDE SEQUENCE [LARGE SCALE GENOMIC DNA]</scope>
    <source>
        <strain evidence="6">NBRC 108730</strain>
    </source>
</reference>
<dbReference type="EMBL" id="BSUZ01000001">
    <property type="protein sequence ID" value="GMA84794.1"/>
    <property type="molecule type" value="Genomic_DNA"/>
</dbReference>
<evidence type="ECO:0000313" key="5">
    <source>
        <dbReference type="EMBL" id="GMA84794.1"/>
    </source>
</evidence>
<evidence type="ECO:0000256" key="3">
    <source>
        <dbReference type="SAM" id="MobiDB-lite"/>
    </source>
</evidence>
<dbReference type="Pfam" id="PF00583">
    <property type="entry name" value="Acetyltransf_1"/>
    <property type="match status" value="1"/>
</dbReference>
<keyword evidence="6" id="KW-1185">Reference proteome</keyword>
<dbReference type="Gene3D" id="3.40.630.30">
    <property type="match status" value="1"/>
</dbReference>
<dbReference type="Gene3D" id="3.90.79.10">
    <property type="entry name" value="Nucleoside Triphosphate Pyrophosphohydrolase"/>
    <property type="match status" value="1"/>
</dbReference>
<organism evidence="5 6">
    <name type="scientific">Angustibacter aerolatus</name>
    <dbReference type="NCBI Taxonomy" id="1162965"/>
    <lineage>
        <taxon>Bacteria</taxon>
        <taxon>Bacillati</taxon>
        <taxon>Actinomycetota</taxon>
        <taxon>Actinomycetes</taxon>
        <taxon>Kineosporiales</taxon>
        <taxon>Kineosporiaceae</taxon>
    </lineage>
</organism>
<dbReference type="InterPro" id="IPR015797">
    <property type="entry name" value="NUDIX_hydrolase-like_dom_sf"/>
</dbReference>
<dbReference type="Proteomes" id="UP001157017">
    <property type="component" value="Unassembled WGS sequence"/>
</dbReference>
<dbReference type="InterPro" id="IPR050680">
    <property type="entry name" value="YpeA/RimI_acetyltransf"/>
</dbReference>
<dbReference type="SUPFAM" id="SSF55811">
    <property type="entry name" value="Nudix"/>
    <property type="match status" value="1"/>
</dbReference>
<dbReference type="PROSITE" id="PS51186">
    <property type="entry name" value="GNAT"/>
    <property type="match status" value="1"/>
</dbReference>
<evidence type="ECO:0000256" key="1">
    <source>
        <dbReference type="ARBA" id="ARBA00022679"/>
    </source>
</evidence>
<protein>
    <recommendedName>
        <fullName evidence="4">N-acetyltransferase domain-containing protein</fullName>
    </recommendedName>
</protein>
<accession>A0ABQ6JAI1</accession>
<feature type="domain" description="N-acetyltransferase" evidence="4">
    <location>
        <begin position="49"/>
        <end position="141"/>
    </location>
</feature>
<keyword evidence="2" id="KW-0012">Acyltransferase</keyword>
<evidence type="ECO:0000256" key="2">
    <source>
        <dbReference type="ARBA" id="ARBA00023315"/>
    </source>
</evidence>
<keyword evidence="1" id="KW-0808">Transferase</keyword>
<dbReference type="PANTHER" id="PTHR43420">
    <property type="entry name" value="ACETYLTRANSFERASE"/>
    <property type="match status" value="1"/>
</dbReference>
<dbReference type="InterPro" id="IPR000086">
    <property type="entry name" value="NUDIX_hydrolase_dom"/>
</dbReference>
<sequence length="246" mass="26436">MPRWGGSSPRRGTRSLRCWPTSTRGSRPVTPACAWSRTAARWWRSASGGGGRGRRWPAAPSLEKLVVADAHRGRGLGGRLVDALLADAAATGVEVLTLDVRADNARAVALYERHGFVVGGRVPGIVRWGDQRFDLLTMFVRPGLSAALPDATAEHLCGWVVLRRPDDGRVLLARRSGVLYGEGLWGLPGGHVSRGERYVVGAVREPGRGGRRAGRRGGRAAAGRAALRGGAGVRRRLLLRRRALAR</sequence>
<comment type="caution">
    <text evidence="5">The sequence shown here is derived from an EMBL/GenBank/DDBJ whole genome shotgun (WGS) entry which is preliminary data.</text>
</comment>
<dbReference type="SUPFAM" id="SSF55729">
    <property type="entry name" value="Acyl-CoA N-acyltransferases (Nat)"/>
    <property type="match status" value="1"/>
</dbReference>
<evidence type="ECO:0000313" key="6">
    <source>
        <dbReference type="Proteomes" id="UP001157017"/>
    </source>
</evidence>
<dbReference type="InterPro" id="IPR000182">
    <property type="entry name" value="GNAT_dom"/>
</dbReference>
<proteinExistence type="predicted"/>
<dbReference type="Pfam" id="PF00293">
    <property type="entry name" value="NUDIX"/>
    <property type="match status" value="1"/>
</dbReference>
<dbReference type="InterPro" id="IPR016181">
    <property type="entry name" value="Acyl_CoA_acyltransferase"/>
</dbReference>
<gene>
    <name evidence="5" type="ORF">GCM10025868_00440</name>
</gene>
<feature type="region of interest" description="Disordered" evidence="3">
    <location>
        <begin position="1"/>
        <end position="30"/>
    </location>
</feature>